<accession>A0AAV4Q428</accession>
<evidence type="ECO:0000313" key="2">
    <source>
        <dbReference type="Proteomes" id="UP001054837"/>
    </source>
</evidence>
<dbReference type="Proteomes" id="UP001054837">
    <property type="component" value="Unassembled WGS sequence"/>
</dbReference>
<protein>
    <submittedName>
        <fullName evidence="1">Histone-lysine N-methyltransferase SETMAR</fullName>
    </submittedName>
</protein>
<dbReference type="PANTHER" id="PTHR46060">
    <property type="entry name" value="MARINER MOS1 TRANSPOSASE-LIKE PROTEIN"/>
    <property type="match status" value="1"/>
</dbReference>
<keyword evidence="2" id="KW-1185">Reference proteome</keyword>
<organism evidence="1 2">
    <name type="scientific">Caerostris darwini</name>
    <dbReference type="NCBI Taxonomy" id="1538125"/>
    <lineage>
        <taxon>Eukaryota</taxon>
        <taxon>Metazoa</taxon>
        <taxon>Ecdysozoa</taxon>
        <taxon>Arthropoda</taxon>
        <taxon>Chelicerata</taxon>
        <taxon>Arachnida</taxon>
        <taxon>Araneae</taxon>
        <taxon>Araneomorphae</taxon>
        <taxon>Entelegynae</taxon>
        <taxon>Araneoidea</taxon>
        <taxon>Araneidae</taxon>
        <taxon>Caerostris</taxon>
    </lineage>
</organism>
<dbReference type="AlphaFoldDB" id="A0AAV4Q428"/>
<gene>
    <name evidence="1" type="primary">X975_15074</name>
    <name evidence="1" type="ORF">CDAR_106631</name>
</gene>
<reference evidence="1 2" key="1">
    <citation type="submission" date="2021-06" db="EMBL/GenBank/DDBJ databases">
        <title>Caerostris darwini draft genome.</title>
        <authorList>
            <person name="Kono N."/>
            <person name="Arakawa K."/>
        </authorList>
    </citation>
    <scope>NUCLEOTIDE SEQUENCE [LARGE SCALE GENOMIC DNA]</scope>
</reference>
<dbReference type="Gene3D" id="3.30.420.10">
    <property type="entry name" value="Ribonuclease H-like superfamily/Ribonuclease H"/>
    <property type="match status" value="1"/>
</dbReference>
<dbReference type="InterPro" id="IPR036397">
    <property type="entry name" value="RNaseH_sf"/>
</dbReference>
<dbReference type="PANTHER" id="PTHR46060:SF1">
    <property type="entry name" value="MARINER MOS1 TRANSPOSASE-LIKE PROTEIN"/>
    <property type="match status" value="1"/>
</dbReference>
<evidence type="ECO:0000313" key="1">
    <source>
        <dbReference type="EMBL" id="GIY04084.1"/>
    </source>
</evidence>
<comment type="caution">
    <text evidence="1">The sequence shown here is derived from an EMBL/GenBank/DDBJ whole genome shotgun (WGS) entry which is preliminary data.</text>
</comment>
<sequence length="239" mass="27457">MSLDEYGQDYLIAFLAFTSINDVNDLPSMDGIGFHVKVETDGATCHTAGVRVDKVPRRFRTIEMARRLENWSRLEVRAEVQFLLAKNVSASPIHSQIVEVYGEEARSRQHVAKWCRSFQSSRQDVENRNMAGSGRASSSTTEINTAQVEEMIPNDQRYGNHILGFMWCYPDRLPERAQTINADRYCATLTRLREAIRRKRSGLLSEGVILLHDNARSHTAEATQELLRRFKWKMWSHSP</sequence>
<dbReference type="GO" id="GO:0003676">
    <property type="term" value="F:nucleic acid binding"/>
    <property type="evidence" value="ECO:0007669"/>
    <property type="project" value="InterPro"/>
</dbReference>
<dbReference type="InterPro" id="IPR052709">
    <property type="entry name" value="Transposase-MT_Hybrid"/>
</dbReference>
<proteinExistence type="predicted"/>
<dbReference type="EMBL" id="BPLQ01003890">
    <property type="protein sequence ID" value="GIY04084.1"/>
    <property type="molecule type" value="Genomic_DNA"/>
</dbReference>
<name>A0AAV4Q428_9ARAC</name>